<feature type="compositionally biased region" description="Polar residues" evidence="1">
    <location>
        <begin position="159"/>
        <end position="169"/>
    </location>
</feature>
<evidence type="ECO:0000313" key="2">
    <source>
        <dbReference type="EMBL" id="MEQ3347607.1"/>
    </source>
</evidence>
<protein>
    <submittedName>
        <fullName evidence="2">Uncharacterized protein</fullName>
    </submittedName>
</protein>
<feature type="non-terminal residue" evidence="2">
    <location>
        <position position="386"/>
    </location>
</feature>
<feature type="compositionally biased region" description="Basic and acidic residues" evidence="1">
    <location>
        <begin position="131"/>
        <end position="144"/>
    </location>
</feature>
<accession>A0ABV1J364</accession>
<keyword evidence="3" id="KW-1185">Reference proteome</keyword>
<feature type="compositionally biased region" description="Basic and acidic residues" evidence="1">
    <location>
        <begin position="8"/>
        <end position="45"/>
    </location>
</feature>
<feature type="compositionally biased region" description="Basic and acidic residues" evidence="1">
    <location>
        <begin position="352"/>
        <end position="386"/>
    </location>
</feature>
<organism evidence="2 3">
    <name type="scientific">Peptoniphilus senegalensis</name>
    <dbReference type="NCBI Taxonomy" id="1465757"/>
    <lineage>
        <taxon>Bacteria</taxon>
        <taxon>Bacillati</taxon>
        <taxon>Bacillota</taxon>
        <taxon>Tissierellia</taxon>
        <taxon>Tissierellales</taxon>
        <taxon>Peptoniphilaceae</taxon>
        <taxon>Peptoniphilus</taxon>
    </lineage>
</organism>
<feature type="region of interest" description="Disordered" evidence="1">
    <location>
        <begin position="348"/>
        <end position="386"/>
    </location>
</feature>
<dbReference type="PROSITE" id="PS00018">
    <property type="entry name" value="EF_HAND_1"/>
    <property type="match status" value="1"/>
</dbReference>
<sequence>MKKKGKVNPRDVPKTKLISEKKEESNEKFSSTERKSDFSKKEINKVKSRNNIDNNDENSKYYSSHLQENSQDLLNEKDKSNRGRRQRKNHEEKFAEASYHNEYQPEYSQQQHRKMEENEESRYGEYYGQETEYRLSNFKEDFNDRPNSTSSNLKSSTSPQKNYKGNSNLKWKKNVESESFNGVQEKKIRRFRKEEDKDFNIEVSSTYDPLSQDSDNDGVIDRYDMNFSDSNVSYRDTRDDYKYLPSSDVQRKNWDGYSILGEKGKESFQKNTFKKLYQSQSQFKDKGEKVELKSLNGKFRRKYLSYKANEEDKKIIQDLNTNKKQNSKYFKGKVRNLEEKDMLMGKVSSGKFRQDSLSEGFKSESEKNKDKYNINKKNQEKIGTKK</sequence>
<gene>
    <name evidence="2" type="ORF">AAA073_09215</name>
</gene>
<proteinExistence type="predicted"/>
<comment type="caution">
    <text evidence="2">The sequence shown here is derived from an EMBL/GenBank/DDBJ whole genome shotgun (WGS) entry which is preliminary data.</text>
</comment>
<dbReference type="InterPro" id="IPR018247">
    <property type="entry name" value="EF_Hand_1_Ca_BS"/>
</dbReference>
<feature type="compositionally biased region" description="Polar residues" evidence="1">
    <location>
        <begin position="60"/>
        <end position="73"/>
    </location>
</feature>
<feature type="region of interest" description="Disordered" evidence="1">
    <location>
        <begin position="1"/>
        <end position="170"/>
    </location>
</feature>
<feature type="compositionally biased region" description="Low complexity" evidence="1">
    <location>
        <begin position="147"/>
        <end position="158"/>
    </location>
</feature>
<evidence type="ECO:0000256" key="1">
    <source>
        <dbReference type="SAM" id="MobiDB-lite"/>
    </source>
</evidence>
<dbReference type="EMBL" id="JBBNPP010000036">
    <property type="protein sequence ID" value="MEQ3347607.1"/>
    <property type="molecule type" value="Genomic_DNA"/>
</dbReference>
<name>A0ABV1J364_9FIRM</name>
<evidence type="ECO:0000313" key="3">
    <source>
        <dbReference type="Proteomes" id="UP001491691"/>
    </source>
</evidence>
<dbReference type="Proteomes" id="UP001491691">
    <property type="component" value="Unassembled WGS sequence"/>
</dbReference>
<reference evidence="2 3" key="1">
    <citation type="submission" date="2024-04" db="EMBL/GenBank/DDBJ databases">
        <title>Human intestinal bacterial collection.</title>
        <authorList>
            <person name="Pauvert C."/>
            <person name="Hitch T.C.A."/>
            <person name="Clavel T."/>
        </authorList>
    </citation>
    <scope>NUCLEOTIDE SEQUENCE [LARGE SCALE GENOMIC DNA]</scope>
    <source>
        <strain evidence="2 3">CLA-SR-H019</strain>
    </source>
</reference>
<feature type="compositionally biased region" description="Basic and acidic residues" evidence="1">
    <location>
        <begin position="113"/>
        <end position="123"/>
    </location>
</feature>